<dbReference type="SUPFAM" id="SSF56059">
    <property type="entry name" value="Glutathione synthetase ATP-binding domain-like"/>
    <property type="match status" value="1"/>
</dbReference>
<evidence type="ECO:0000313" key="2">
    <source>
        <dbReference type="Proteomes" id="UP001214441"/>
    </source>
</evidence>
<keyword evidence="2" id="KW-1185">Reference proteome</keyword>
<dbReference type="EMBL" id="JANCPR020000005">
    <property type="protein sequence ID" value="MDJ1131631.1"/>
    <property type="molecule type" value="Genomic_DNA"/>
</dbReference>
<evidence type="ECO:0000313" key="1">
    <source>
        <dbReference type="EMBL" id="MDJ1131631.1"/>
    </source>
</evidence>
<name>A0ABT6ZRD8_9ACTN</name>
<sequence>MSTHSDEGLPLLDPQRELCGLLGTGSGKHRRERDATSTAEAFAEVRERVAAERLWKAEPAPGHGREPLDALPALAALDPRSEPVLRARAETAVACLQLLVRRYQDDEELRDFLAVPPVLRRWVLDQPDPAGLSVDLCRLDLLGDTLGTVRVLEFNASCPGGVLSAGMLNRFWRESSLSPLLEEWALPEAPIERPTWFADWLLRYGLSHGLAEEETHRVGLFRPPHGTTFEFGLMTDQLRALGRKVVELDPADPEPARGVRLGYLKYIPVDARPAAEWDTFCDRVRRGDLAVPNVPGERWVAENKLCLAALSDPRFRRLFTDPQRATLDALVPYSRKLGDGITEDEAVRERALLVLKAPYSCRGQSVLIGADTAPEEWERAVRDPARKGWLVQEKVSTPALETAEGPYFRDLVVPVLEGRVIGYGSRMSHGHLLNTARGGGTPVLFAPHPLT</sequence>
<accession>A0ABT6ZRD8</accession>
<proteinExistence type="predicted"/>
<reference evidence="1 2" key="1">
    <citation type="submission" date="2023-05" db="EMBL/GenBank/DDBJ databases">
        <title>Streptantibioticus silvisoli sp. nov., acidotolerant actinomycetes 1 from pine litter.</title>
        <authorList>
            <person name="Swiecimska M."/>
            <person name="Golinska P."/>
            <person name="Sangal V."/>
            <person name="Wachnowicz B."/>
            <person name="Goodfellow M."/>
        </authorList>
    </citation>
    <scope>NUCLEOTIDE SEQUENCE [LARGE SCALE GENOMIC DNA]</scope>
    <source>
        <strain evidence="1 2">DSM 42109</strain>
    </source>
</reference>
<dbReference type="Proteomes" id="UP001214441">
    <property type="component" value="Unassembled WGS sequence"/>
</dbReference>
<comment type="caution">
    <text evidence="1">The sequence shown here is derived from an EMBL/GenBank/DDBJ whole genome shotgun (WGS) entry which is preliminary data.</text>
</comment>
<dbReference type="RefSeq" id="WP_274042804.1">
    <property type="nucleotide sequence ID" value="NZ_JANCPR020000005.1"/>
</dbReference>
<protein>
    <recommendedName>
        <fullName evidence="3">Glutathionylspermidine synthase</fullName>
    </recommendedName>
</protein>
<gene>
    <name evidence="1" type="ORF">NMN56_006585</name>
</gene>
<evidence type="ECO:0008006" key="3">
    <source>
        <dbReference type="Google" id="ProtNLM"/>
    </source>
</evidence>
<organism evidence="1 2">
    <name type="scientific">Streptomyces iconiensis</name>
    <dbReference type="NCBI Taxonomy" id="1384038"/>
    <lineage>
        <taxon>Bacteria</taxon>
        <taxon>Bacillati</taxon>
        <taxon>Actinomycetota</taxon>
        <taxon>Actinomycetes</taxon>
        <taxon>Kitasatosporales</taxon>
        <taxon>Streptomycetaceae</taxon>
        <taxon>Streptomyces</taxon>
    </lineage>
</organism>